<dbReference type="EMBL" id="CAJEWN010000024">
    <property type="protein sequence ID" value="CAD2139779.1"/>
    <property type="molecule type" value="Genomic_DNA"/>
</dbReference>
<feature type="transmembrane region" description="Helical" evidence="5">
    <location>
        <begin position="363"/>
        <end position="386"/>
    </location>
</feature>
<comment type="subcellular location">
    <subcellularLocation>
        <location evidence="1">Membrane</location>
        <topology evidence="1">Multi-pass membrane protein</topology>
    </subcellularLocation>
</comment>
<feature type="transmembrane region" description="Helical" evidence="5">
    <location>
        <begin position="20"/>
        <end position="40"/>
    </location>
</feature>
<proteinExistence type="predicted"/>
<feature type="transmembrane region" description="Helical" evidence="5">
    <location>
        <begin position="440"/>
        <end position="460"/>
    </location>
</feature>
<evidence type="ECO:0000313" key="6">
    <source>
        <dbReference type="EMBL" id="CAD2139779.1"/>
    </source>
</evidence>
<dbReference type="OrthoDB" id="422206at2759"/>
<keyword evidence="4 5" id="KW-0472">Membrane</keyword>
<feature type="transmembrane region" description="Helical" evidence="5">
    <location>
        <begin position="108"/>
        <end position="128"/>
    </location>
</feature>
<evidence type="ECO:0000256" key="3">
    <source>
        <dbReference type="ARBA" id="ARBA00022989"/>
    </source>
</evidence>
<dbReference type="GO" id="GO:0022857">
    <property type="term" value="F:transmembrane transporter activity"/>
    <property type="evidence" value="ECO:0007669"/>
    <property type="project" value="InterPro"/>
</dbReference>
<feature type="transmembrane region" description="Helical" evidence="5">
    <location>
        <begin position="267"/>
        <end position="287"/>
    </location>
</feature>
<dbReference type="PANTHER" id="PTHR10924:SF8">
    <property type="entry name" value="MFS DOMAIN-CONTAINING PROTEIN-RELATED"/>
    <property type="match status" value="1"/>
</dbReference>
<protein>
    <submittedName>
        <fullName evidence="6">Uncharacterized protein</fullName>
    </submittedName>
</protein>
<feature type="transmembrane region" description="Helical" evidence="5">
    <location>
        <begin position="77"/>
        <end position="96"/>
    </location>
</feature>
<evidence type="ECO:0000256" key="4">
    <source>
        <dbReference type="ARBA" id="ARBA00023136"/>
    </source>
</evidence>
<evidence type="ECO:0000313" key="7">
    <source>
        <dbReference type="Proteomes" id="UP000580250"/>
    </source>
</evidence>
<dbReference type="SUPFAM" id="SSF103473">
    <property type="entry name" value="MFS general substrate transporter"/>
    <property type="match status" value="1"/>
</dbReference>
<dbReference type="GO" id="GO:0016020">
    <property type="term" value="C:membrane"/>
    <property type="evidence" value="ECO:0007669"/>
    <property type="project" value="UniProtKB-SubCell"/>
</dbReference>
<dbReference type="InterPro" id="IPR011701">
    <property type="entry name" value="MFS"/>
</dbReference>
<comment type="caution">
    <text evidence="6">The sequence shown here is derived from an EMBL/GenBank/DDBJ whole genome shotgun (WGS) entry which is preliminary data.</text>
</comment>
<gene>
    <name evidence="6" type="ORF">MENT_LOCUS6265</name>
</gene>
<feature type="transmembrane region" description="Helical" evidence="5">
    <location>
        <begin position="134"/>
        <end position="155"/>
    </location>
</feature>
<accession>A0A6V7TYZ5</accession>
<evidence type="ECO:0000256" key="5">
    <source>
        <dbReference type="SAM" id="Phobius"/>
    </source>
</evidence>
<sequence length="480" mass="53718">MNSSNVVEHHTFYRVYAQRWIVLTAVCLLALSNATQWIAFAPLHDAVQDFYCINFINNNSRGELEEIGSSGCDVETWISQIFQIVGVLTGLFGMYITDRYGIRVSCHLGAALNLCGAIIRFISSLPLLEKSARLPFLYFGQIIAAMSQPFFLCLSPKVAEYWFGEDQRALANSLSFIANPFGVFLGSITPLTFGFLFGQKSSSSNPQQTELLILYVNLLLMILSAFTMIFCLLVTRQKPPTPPSASSDCDKPEFSNGLFLLFNSRTFLIQTLTFGMAFALQWSIFFTASKQLVVLGFDNNKISSGDLLASSAFAGTLSTIFGGWIVDRTKKFNEFIKCSYIGIAITATSLNFLLRNPLIFDRIFVLIALFIFFTILGIFTIPVFPISLELGVESTFPVAEASSSGILVIAGQLQLFLLTFTMQSLESVDWIYGDKRNYKLAIDFWTLSAVLGAIFAFLLLRPRYNRLEYERNVKIQIKEI</sequence>
<evidence type="ECO:0000256" key="2">
    <source>
        <dbReference type="ARBA" id="ARBA00022692"/>
    </source>
</evidence>
<dbReference type="Pfam" id="PF07690">
    <property type="entry name" value="MFS_1"/>
    <property type="match status" value="1"/>
</dbReference>
<feature type="transmembrane region" description="Helical" evidence="5">
    <location>
        <begin position="307"/>
        <end position="326"/>
    </location>
</feature>
<name>A0A6V7TYZ5_MELEN</name>
<feature type="transmembrane region" description="Helical" evidence="5">
    <location>
        <begin position="176"/>
        <end position="197"/>
    </location>
</feature>
<dbReference type="Gene3D" id="1.20.1250.20">
    <property type="entry name" value="MFS general substrate transporter like domains"/>
    <property type="match status" value="1"/>
</dbReference>
<dbReference type="Proteomes" id="UP000580250">
    <property type="component" value="Unassembled WGS sequence"/>
</dbReference>
<dbReference type="PANTHER" id="PTHR10924">
    <property type="entry name" value="MAJOR FACILITATOR SUPERFAMILY PROTEIN-RELATED"/>
    <property type="match status" value="1"/>
</dbReference>
<feature type="transmembrane region" description="Helical" evidence="5">
    <location>
        <begin position="212"/>
        <end position="234"/>
    </location>
</feature>
<organism evidence="6 7">
    <name type="scientific">Meloidogyne enterolobii</name>
    <name type="common">Root-knot nematode worm</name>
    <name type="synonym">Meloidogyne mayaguensis</name>
    <dbReference type="NCBI Taxonomy" id="390850"/>
    <lineage>
        <taxon>Eukaryota</taxon>
        <taxon>Metazoa</taxon>
        <taxon>Ecdysozoa</taxon>
        <taxon>Nematoda</taxon>
        <taxon>Chromadorea</taxon>
        <taxon>Rhabditida</taxon>
        <taxon>Tylenchina</taxon>
        <taxon>Tylenchomorpha</taxon>
        <taxon>Tylenchoidea</taxon>
        <taxon>Meloidogynidae</taxon>
        <taxon>Meloidogyninae</taxon>
        <taxon>Meloidogyne</taxon>
    </lineage>
</organism>
<keyword evidence="2 5" id="KW-0812">Transmembrane</keyword>
<dbReference type="InterPro" id="IPR049680">
    <property type="entry name" value="FLVCR1-2_SLC49-like"/>
</dbReference>
<evidence type="ECO:0000256" key="1">
    <source>
        <dbReference type="ARBA" id="ARBA00004141"/>
    </source>
</evidence>
<reference evidence="6 7" key="1">
    <citation type="submission" date="2020-08" db="EMBL/GenBank/DDBJ databases">
        <authorList>
            <person name="Koutsovoulos G."/>
            <person name="Danchin GJ E."/>
        </authorList>
    </citation>
    <scope>NUCLEOTIDE SEQUENCE [LARGE SCALE GENOMIC DNA]</scope>
</reference>
<dbReference type="AlphaFoldDB" id="A0A6V7TYZ5"/>
<keyword evidence="3 5" id="KW-1133">Transmembrane helix</keyword>
<dbReference type="InterPro" id="IPR036259">
    <property type="entry name" value="MFS_trans_sf"/>
</dbReference>